<dbReference type="OrthoDB" id="24234at10239"/>
<accession>A0A0A0RQW4</accession>
<dbReference type="EMBL" id="KM236244">
    <property type="protein sequence ID" value="AIW04059.1"/>
    <property type="molecule type" value="Genomic_DNA"/>
</dbReference>
<proteinExistence type="predicted"/>
<gene>
    <name evidence="1" type="ORF">CPT_Stitch108</name>
</gene>
<name>A0A0A0RQW4_9CAUD</name>
<dbReference type="GeneID" id="24598804"/>
<organism evidence="1 2">
    <name type="scientific">Salmonella phage Stitch</name>
    <dbReference type="NCBI Taxonomy" id="2991861"/>
    <lineage>
        <taxon>Viruses</taxon>
        <taxon>Duplodnaviria</taxon>
        <taxon>Heunggongvirae</taxon>
        <taxon>Uroviricota</taxon>
        <taxon>Caudoviricetes</taxon>
        <taxon>Demerecviridae</taxon>
        <taxon>Markadamsvirinae</taxon>
        <taxon>Epseptimavirus</taxon>
        <taxon>Epseptimavirus stitch</taxon>
    </lineage>
</organism>
<dbReference type="Proteomes" id="UP000030204">
    <property type="component" value="Segment"/>
</dbReference>
<keyword evidence="2" id="KW-1185">Reference proteome</keyword>
<protein>
    <submittedName>
        <fullName evidence="1">Uncharacterized protein</fullName>
    </submittedName>
</protein>
<dbReference type="KEGG" id="vg:24598804"/>
<evidence type="ECO:0000313" key="1">
    <source>
        <dbReference type="EMBL" id="AIW04059.1"/>
    </source>
</evidence>
<reference evidence="1 2" key="1">
    <citation type="journal article" date="2015" name="Genome Announc.">
        <title>Complete Genome of Salmonella enterica Serovar Typhimurium T5-Like Siphophage Stitch.</title>
        <authorList>
            <person name="Grover J.M."/>
            <person name="Luna A.J."/>
            <person name="Wood T.L."/>
            <person name="Chamakura K.R."/>
            <person name="Kuty Everett G.F."/>
        </authorList>
    </citation>
    <scope>NUCLEOTIDE SEQUENCE [LARGE SCALE GENOMIC DNA]</scope>
</reference>
<sequence>MDFLNQNLKSNLENMLMEQWNAGYNAGVATCIAGLDMLIKQEKVRPEEAILLQNIIEGFKQGIV</sequence>
<dbReference type="RefSeq" id="YP_009146049.1">
    <property type="nucleotide sequence ID" value="NC_027297.1"/>
</dbReference>
<evidence type="ECO:0000313" key="2">
    <source>
        <dbReference type="Proteomes" id="UP000030204"/>
    </source>
</evidence>